<feature type="compositionally biased region" description="Polar residues" evidence="1">
    <location>
        <begin position="144"/>
        <end position="154"/>
    </location>
</feature>
<protein>
    <submittedName>
        <fullName evidence="2">Uncharacterized protein</fullName>
    </submittedName>
</protein>
<organism evidence="2 3">
    <name type="scientific">Parathielavia hyrcaniae</name>
    <dbReference type="NCBI Taxonomy" id="113614"/>
    <lineage>
        <taxon>Eukaryota</taxon>
        <taxon>Fungi</taxon>
        <taxon>Dikarya</taxon>
        <taxon>Ascomycota</taxon>
        <taxon>Pezizomycotina</taxon>
        <taxon>Sordariomycetes</taxon>
        <taxon>Sordariomycetidae</taxon>
        <taxon>Sordariales</taxon>
        <taxon>Chaetomiaceae</taxon>
        <taxon>Parathielavia</taxon>
    </lineage>
</organism>
<comment type="caution">
    <text evidence="2">The sequence shown here is derived from an EMBL/GenBank/DDBJ whole genome shotgun (WGS) entry which is preliminary data.</text>
</comment>
<dbReference type="AlphaFoldDB" id="A0AAN6Q817"/>
<reference evidence="2" key="1">
    <citation type="journal article" date="2023" name="Mol. Phylogenet. Evol.">
        <title>Genome-scale phylogeny and comparative genomics of the fungal order Sordariales.</title>
        <authorList>
            <person name="Hensen N."/>
            <person name="Bonometti L."/>
            <person name="Westerberg I."/>
            <person name="Brannstrom I.O."/>
            <person name="Guillou S."/>
            <person name="Cros-Aarteil S."/>
            <person name="Calhoun S."/>
            <person name="Haridas S."/>
            <person name="Kuo A."/>
            <person name="Mondo S."/>
            <person name="Pangilinan J."/>
            <person name="Riley R."/>
            <person name="LaButti K."/>
            <person name="Andreopoulos B."/>
            <person name="Lipzen A."/>
            <person name="Chen C."/>
            <person name="Yan M."/>
            <person name="Daum C."/>
            <person name="Ng V."/>
            <person name="Clum A."/>
            <person name="Steindorff A."/>
            <person name="Ohm R.A."/>
            <person name="Martin F."/>
            <person name="Silar P."/>
            <person name="Natvig D.O."/>
            <person name="Lalanne C."/>
            <person name="Gautier V."/>
            <person name="Ament-Velasquez S.L."/>
            <person name="Kruys A."/>
            <person name="Hutchinson M.I."/>
            <person name="Powell A.J."/>
            <person name="Barry K."/>
            <person name="Miller A.N."/>
            <person name="Grigoriev I.V."/>
            <person name="Debuchy R."/>
            <person name="Gladieux P."/>
            <person name="Hiltunen Thoren M."/>
            <person name="Johannesson H."/>
        </authorList>
    </citation>
    <scope>NUCLEOTIDE SEQUENCE</scope>
    <source>
        <strain evidence="2">CBS 757.83</strain>
    </source>
</reference>
<gene>
    <name evidence="2" type="ORF">N658DRAFT_492728</name>
</gene>
<evidence type="ECO:0000313" key="3">
    <source>
        <dbReference type="Proteomes" id="UP001305647"/>
    </source>
</evidence>
<proteinExistence type="predicted"/>
<evidence type="ECO:0000256" key="1">
    <source>
        <dbReference type="SAM" id="MobiDB-lite"/>
    </source>
</evidence>
<dbReference type="EMBL" id="MU863626">
    <property type="protein sequence ID" value="KAK4104631.1"/>
    <property type="molecule type" value="Genomic_DNA"/>
</dbReference>
<reference evidence="2" key="2">
    <citation type="submission" date="2023-05" db="EMBL/GenBank/DDBJ databases">
        <authorList>
            <consortium name="Lawrence Berkeley National Laboratory"/>
            <person name="Steindorff A."/>
            <person name="Hensen N."/>
            <person name="Bonometti L."/>
            <person name="Westerberg I."/>
            <person name="Brannstrom I.O."/>
            <person name="Guillou S."/>
            <person name="Cros-Aarteil S."/>
            <person name="Calhoun S."/>
            <person name="Haridas S."/>
            <person name="Kuo A."/>
            <person name="Mondo S."/>
            <person name="Pangilinan J."/>
            <person name="Riley R."/>
            <person name="Labutti K."/>
            <person name="Andreopoulos B."/>
            <person name="Lipzen A."/>
            <person name="Chen C."/>
            <person name="Yanf M."/>
            <person name="Daum C."/>
            <person name="Ng V."/>
            <person name="Clum A."/>
            <person name="Ohm R."/>
            <person name="Martin F."/>
            <person name="Silar P."/>
            <person name="Natvig D."/>
            <person name="Lalanne C."/>
            <person name="Gautier V."/>
            <person name="Ament-Velasquez S.L."/>
            <person name="Kruys A."/>
            <person name="Hutchinson M.I."/>
            <person name="Powell A.J."/>
            <person name="Barry K."/>
            <person name="Miller A.N."/>
            <person name="Grigoriev I.V."/>
            <person name="Debuchy R."/>
            <person name="Gladieux P."/>
            <person name="Thoren M.H."/>
            <person name="Johannesson H."/>
        </authorList>
    </citation>
    <scope>NUCLEOTIDE SEQUENCE</scope>
    <source>
        <strain evidence="2">CBS 757.83</strain>
    </source>
</reference>
<name>A0AAN6Q817_9PEZI</name>
<accession>A0AAN6Q817</accession>
<feature type="region of interest" description="Disordered" evidence="1">
    <location>
        <begin position="136"/>
        <end position="161"/>
    </location>
</feature>
<keyword evidence="3" id="KW-1185">Reference proteome</keyword>
<evidence type="ECO:0000313" key="2">
    <source>
        <dbReference type="EMBL" id="KAK4104631.1"/>
    </source>
</evidence>
<dbReference type="Proteomes" id="UP001305647">
    <property type="component" value="Unassembled WGS sequence"/>
</dbReference>
<sequence length="161" mass="18231">MHCLQPLAIIASYIQCHSSRDQPRLLRRFSCVNSQFQRSFTRTLGAARTARCGALLQRTPGWLQETASPHRPPQPGKAPPDFIFAWAFRLFQADPGNRNWRHNKESGVCLKLQLFAPEPERVLFRHGRPVLAAGRRSHRASGHQPWTQKPTTNLHLAAGNP</sequence>